<feature type="compositionally biased region" description="Basic and acidic residues" evidence="1">
    <location>
        <begin position="295"/>
        <end position="315"/>
    </location>
</feature>
<organism evidence="2 3">
    <name type="scientific">Macrostomum lignano</name>
    <dbReference type="NCBI Taxonomy" id="282301"/>
    <lineage>
        <taxon>Eukaryota</taxon>
        <taxon>Metazoa</taxon>
        <taxon>Spiralia</taxon>
        <taxon>Lophotrochozoa</taxon>
        <taxon>Platyhelminthes</taxon>
        <taxon>Rhabditophora</taxon>
        <taxon>Macrostomorpha</taxon>
        <taxon>Macrostomida</taxon>
        <taxon>Macrostomidae</taxon>
        <taxon>Macrostomum</taxon>
    </lineage>
</organism>
<feature type="region of interest" description="Disordered" evidence="1">
    <location>
        <begin position="34"/>
        <end position="59"/>
    </location>
</feature>
<dbReference type="Proteomes" id="UP000095280">
    <property type="component" value="Unplaced"/>
</dbReference>
<protein>
    <submittedName>
        <fullName evidence="3">Kinesin motor domain-containing protein</fullName>
    </submittedName>
</protein>
<evidence type="ECO:0000256" key="1">
    <source>
        <dbReference type="SAM" id="MobiDB-lite"/>
    </source>
</evidence>
<evidence type="ECO:0000313" key="3">
    <source>
        <dbReference type="WBParaSite" id="maker-uti_cns_0016952-snap-gene-0.2-mRNA-1"/>
    </source>
</evidence>
<name>A0A1I8IUN5_9PLAT</name>
<feature type="region of interest" description="Disordered" evidence="1">
    <location>
        <begin position="156"/>
        <end position="194"/>
    </location>
</feature>
<feature type="compositionally biased region" description="Basic and acidic residues" evidence="1">
    <location>
        <begin position="165"/>
        <end position="181"/>
    </location>
</feature>
<dbReference type="AlphaFoldDB" id="A0A1I8IUN5"/>
<evidence type="ECO:0000313" key="2">
    <source>
        <dbReference type="Proteomes" id="UP000095280"/>
    </source>
</evidence>
<feature type="region of interest" description="Disordered" evidence="1">
    <location>
        <begin position="94"/>
        <end position="136"/>
    </location>
</feature>
<feature type="compositionally biased region" description="Polar residues" evidence="1">
    <location>
        <begin position="227"/>
        <end position="236"/>
    </location>
</feature>
<keyword evidence="2" id="KW-1185">Reference proteome</keyword>
<sequence length="325" mass="34710">PFCEALGAVAAQEDAAAVRRAGGKQQRQVAHAEQLLGRPDQPQSGPELRPAAALARGQSARSSGHMVIQWVMSRLVFSFRKELGHSRSYWASARPRPQLPRCRWRAPAGHSAASRRRCPRQREPSASALKRAPPSRLLASDGAAAAAGWPAVARAGSGAGAGMGAERRADRGVVRGSDRGAEFGPKAETSGHRTTAAVANLQSRSAPKLDADAWRLQGTNEGRAFSWSDTSGSPSHSGAGRQFAAGPRQIAGQSGGASATGIHRQVSQQQKETPRGEAQARKIQRRPPTPIQDVISHRYQTDWIRDQVRRSEAKSAAEGSQDQLK</sequence>
<reference evidence="3" key="1">
    <citation type="submission" date="2016-11" db="UniProtKB">
        <authorList>
            <consortium name="WormBaseParasite"/>
        </authorList>
    </citation>
    <scope>IDENTIFICATION</scope>
</reference>
<accession>A0A1I8IUN5</accession>
<dbReference type="WBParaSite" id="maker-uti_cns_0016952-snap-gene-0.2-mRNA-1">
    <property type="protein sequence ID" value="maker-uti_cns_0016952-snap-gene-0.2-mRNA-1"/>
    <property type="gene ID" value="maker-uti_cns_0016952-snap-gene-0.2"/>
</dbReference>
<feature type="region of interest" description="Disordered" evidence="1">
    <location>
        <begin position="222"/>
        <end position="325"/>
    </location>
</feature>
<proteinExistence type="predicted"/>